<dbReference type="CDD" id="cd11528">
    <property type="entry name" value="NTP-PPase_MazG_Nterm"/>
    <property type="match status" value="1"/>
</dbReference>
<dbReference type="GO" id="GO:0046052">
    <property type="term" value="P:UTP catabolic process"/>
    <property type="evidence" value="ECO:0007669"/>
    <property type="project" value="TreeGrafter"/>
</dbReference>
<accession>A0A1I1P7B0</accession>
<dbReference type="GO" id="GO:0046047">
    <property type="term" value="P:TTP catabolic process"/>
    <property type="evidence" value="ECO:0007669"/>
    <property type="project" value="TreeGrafter"/>
</dbReference>
<evidence type="ECO:0000313" key="2">
    <source>
        <dbReference type="EMBL" id="SFD03538.1"/>
    </source>
</evidence>
<dbReference type="AlphaFoldDB" id="A0A1I1P7B0"/>
<dbReference type="SUPFAM" id="SSF101386">
    <property type="entry name" value="all-alpha NTP pyrophosphatases"/>
    <property type="match status" value="1"/>
</dbReference>
<dbReference type="InterPro" id="IPR048015">
    <property type="entry name" value="NTP-PPase_MazG-like_N"/>
</dbReference>
<proteinExistence type="predicted"/>
<dbReference type="GO" id="GO:0046061">
    <property type="term" value="P:dATP catabolic process"/>
    <property type="evidence" value="ECO:0007669"/>
    <property type="project" value="TreeGrafter"/>
</dbReference>
<keyword evidence="2" id="KW-0378">Hydrolase</keyword>
<reference evidence="2 3" key="1">
    <citation type="submission" date="2016-10" db="EMBL/GenBank/DDBJ databases">
        <authorList>
            <person name="de Groot N.N."/>
        </authorList>
    </citation>
    <scope>NUCLEOTIDE SEQUENCE [LARGE SCALE GENOMIC DNA]</scope>
    <source>
        <strain evidence="2 3">CGMCC 1.7056</strain>
    </source>
</reference>
<organism evidence="2 3">
    <name type="scientific">Nocardioides terrae</name>
    <dbReference type="NCBI Taxonomy" id="574651"/>
    <lineage>
        <taxon>Bacteria</taxon>
        <taxon>Bacillati</taxon>
        <taxon>Actinomycetota</taxon>
        <taxon>Actinomycetes</taxon>
        <taxon>Propionibacteriales</taxon>
        <taxon>Nocardioidaceae</taxon>
        <taxon>Nocardioides</taxon>
    </lineage>
</organism>
<dbReference type="InterPro" id="IPR011551">
    <property type="entry name" value="NTP_PyrPHydrolase_MazG"/>
</dbReference>
<feature type="domain" description="NTP pyrophosphohydrolase MazG-like" evidence="1">
    <location>
        <begin position="41"/>
        <end position="114"/>
    </location>
</feature>
<dbReference type="EMBL" id="FOLB01000024">
    <property type="protein sequence ID" value="SFD03538.1"/>
    <property type="molecule type" value="Genomic_DNA"/>
</dbReference>
<dbReference type="GO" id="GO:0046076">
    <property type="term" value="P:dTTP catabolic process"/>
    <property type="evidence" value="ECO:0007669"/>
    <property type="project" value="TreeGrafter"/>
</dbReference>
<keyword evidence="3" id="KW-1185">Reference proteome</keyword>
<dbReference type="GO" id="GO:0047429">
    <property type="term" value="F:nucleoside triphosphate diphosphatase activity"/>
    <property type="evidence" value="ECO:0007669"/>
    <property type="project" value="TreeGrafter"/>
</dbReference>
<dbReference type="RefSeq" id="WP_217645410.1">
    <property type="nucleotide sequence ID" value="NZ_FOLB01000024.1"/>
</dbReference>
<dbReference type="STRING" id="574651.SAMN04487968_12419"/>
<name>A0A1I1P7B0_9ACTN</name>
<dbReference type="PANTHER" id="PTHR30522">
    <property type="entry name" value="NUCLEOSIDE TRIPHOSPHATE PYROPHOSPHOHYDROLASE"/>
    <property type="match status" value="1"/>
</dbReference>
<dbReference type="GO" id="GO:0006203">
    <property type="term" value="P:dGTP catabolic process"/>
    <property type="evidence" value="ECO:0007669"/>
    <property type="project" value="TreeGrafter"/>
</dbReference>
<evidence type="ECO:0000313" key="3">
    <source>
        <dbReference type="Proteomes" id="UP000198832"/>
    </source>
</evidence>
<dbReference type="InterPro" id="IPR004518">
    <property type="entry name" value="MazG-like_dom"/>
</dbReference>
<dbReference type="PANTHER" id="PTHR30522:SF0">
    <property type="entry name" value="NUCLEOSIDE TRIPHOSPHATE PYROPHOSPHOHYDROLASE"/>
    <property type="match status" value="1"/>
</dbReference>
<evidence type="ECO:0000259" key="1">
    <source>
        <dbReference type="Pfam" id="PF03819"/>
    </source>
</evidence>
<sequence>MPDAVPSPNAGAEPLATGEGLVEFLDLMRLMRERCAWKASQSHQSLARYLREESDEVLEAIEEGDPQHLAEELGDLLLQIYFHAAIAEEAGEFTMDDVIAGLTAKMKRRNPHVFGPESQTGRRYSIEEIEELWQAAKAAEKK</sequence>
<dbReference type="Gene3D" id="1.10.287.1080">
    <property type="entry name" value="MazG-like"/>
    <property type="match status" value="1"/>
</dbReference>
<protein>
    <submittedName>
        <fullName evidence="2">XTP/dITP diphosphohydrolase</fullName>
    </submittedName>
</protein>
<gene>
    <name evidence="2" type="ORF">SAMN04487968_12419</name>
</gene>
<dbReference type="Proteomes" id="UP000198832">
    <property type="component" value="Unassembled WGS sequence"/>
</dbReference>
<dbReference type="GO" id="GO:0046081">
    <property type="term" value="P:dUTP catabolic process"/>
    <property type="evidence" value="ECO:0007669"/>
    <property type="project" value="TreeGrafter"/>
</dbReference>
<dbReference type="Pfam" id="PF03819">
    <property type="entry name" value="MazG"/>
    <property type="match status" value="1"/>
</dbReference>